<dbReference type="Proteomes" id="UP000527352">
    <property type="component" value="Unassembled WGS sequence"/>
</dbReference>
<accession>A0ABX1KQV3</accession>
<dbReference type="RefSeq" id="WP_168825517.1">
    <property type="nucleotide sequence ID" value="NZ_JABAEB010000007.1"/>
</dbReference>
<evidence type="ECO:0000313" key="2">
    <source>
        <dbReference type="Proteomes" id="UP000527352"/>
    </source>
</evidence>
<dbReference type="EMBL" id="JABAEB010000007">
    <property type="protein sequence ID" value="NLQ23712.1"/>
    <property type="molecule type" value="Genomic_DNA"/>
</dbReference>
<sequence length="127" mass="14432">MSRRYLNLQEAESALKRGKAVECFLGGCERDGRAGIQWLSVRGPKSEIDVSVYETADLGDESFLNIYEFGPLDPDLELEDANEVKSFTSFGQAIEFIEQRFAGSSERLLNEFMIQDEYADYISRGRK</sequence>
<evidence type="ECO:0000313" key="1">
    <source>
        <dbReference type="EMBL" id="NLQ23712.1"/>
    </source>
</evidence>
<gene>
    <name evidence="1" type="ORF">HGO26_12615</name>
</gene>
<protein>
    <submittedName>
        <fullName evidence="1">Uncharacterized protein</fullName>
    </submittedName>
</protein>
<keyword evidence="2" id="KW-1185">Reference proteome</keyword>
<proteinExistence type="predicted"/>
<reference evidence="1 2" key="1">
    <citation type="submission" date="2020-04" db="EMBL/GenBank/DDBJ databases">
        <title>The first description of lens atrophy caused by putative novel Shewanella sp. that is a new emerging pathogen for cultured rainbow trout?</title>
        <authorList>
            <person name="Saticioglu I.B."/>
            <person name="Duman M."/>
            <person name="Altun S."/>
        </authorList>
    </citation>
    <scope>NUCLEOTIDE SEQUENCE [LARGE SCALE GENOMIC DNA]</scope>
    <source>
        <strain evidence="1 2">S-1</strain>
    </source>
</reference>
<name>A0ABX1KQV3_9GAMM</name>
<organism evidence="1 2">
    <name type="scientific">Shewanella oncorhynchi</name>
    <dbReference type="NCBI Taxonomy" id="2726434"/>
    <lineage>
        <taxon>Bacteria</taxon>
        <taxon>Pseudomonadati</taxon>
        <taxon>Pseudomonadota</taxon>
        <taxon>Gammaproteobacteria</taxon>
        <taxon>Alteromonadales</taxon>
        <taxon>Shewanellaceae</taxon>
        <taxon>Shewanella</taxon>
    </lineage>
</organism>
<comment type="caution">
    <text evidence="1">The sequence shown here is derived from an EMBL/GenBank/DDBJ whole genome shotgun (WGS) entry which is preliminary data.</text>
</comment>